<accession>A0ABP3TJZ3</accession>
<organism evidence="3 4">
    <name type="scientific">Dokdonella soli</name>
    <dbReference type="NCBI Taxonomy" id="529810"/>
    <lineage>
        <taxon>Bacteria</taxon>
        <taxon>Pseudomonadati</taxon>
        <taxon>Pseudomonadota</taxon>
        <taxon>Gammaproteobacteria</taxon>
        <taxon>Lysobacterales</taxon>
        <taxon>Rhodanobacteraceae</taxon>
        <taxon>Dokdonella</taxon>
    </lineage>
</organism>
<dbReference type="Proteomes" id="UP001501523">
    <property type="component" value="Unassembled WGS sequence"/>
</dbReference>
<evidence type="ECO:0000313" key="4">
    <source>
        <dbReference type="Proteomes" id="UP001501523"/>
    </source>
</evidence>
<protein>
    <submittedName>
        <fullName evidence="3">Uncharacterized protein</fullName>
    </submittedName>
</protein>
<comment type="caution">
    <text evidence="3">The sequence shown here is derived from an EMBL/GenBank/DDBJ whole genome shotgun (WGS) entry which is preliminary data.</text>
</comment>
<dbReference type="RefSeq" id="WP_343787872.1">
    <property type="nucleotide sequence ID" value="NZ_BAAAEU010000005.1"/>
</dbReference>
<gene>
    <name evidence="3" type="ORF">GCM10009105_10310</name>
</gene>
<evidence type="ECO:0000256" key="2">
    <source>
        <dbReference type="SAM" id="SignalP"/>
    </source>
</evidence>
<evidence type="ECO:0000256" key="1">
    <source>
        <dbReference type="SAM" id="MobiDB-lite"/>
    </source>
</evidence>
<name>A0ABP3TJZ3_9GAMM</name>
<feature type="region of interest" description="Disordered" evidence="1">
    <location>
        <begin position="103"/>
        <end position="124"/>
    </location>
</feature>
<proteinExistence type="predicted"/>
<keyword evidence="2" id="KW-0732">Signal</keyword>
<reference evidence="4" key="1">
    <citation type="journal article" date="2019" name="Int. J. Syst. Evol. Microbiol.">
        <title>The Global Catalogue of Microorganisms (GCM) 10K type strain sequencing project: providing services to taxonomists for standard genome sequencing and annotation.</title>
        <authorList>
            <consortium name="The Broad Institute Genomics Platform"/>
            <consortium name="The Broad Institute Genome Sequencing Center for Infectious Disease"/>
            <person name="Wu L."/>
            <person name="Ma J."/>
        </authorList>
    </citation>
    <scope>NUCLEOTIDE SEQUENCE [LARGE SCALE GENOMIC DNA]</scope>
    <source>
        <strain evidence="4">JCM 15421</strain>
    </source>
</reference>
<sequence>MNRHNILVAATAMAIGFVAAMPATAQTTETTETTVTVKKGHHHYVYYGDHDIYFAPETKIYYWQQDGAWRSGEELPTASRGYVTSGGMKIDLDTEHPYERREQVIEQYKHGHDRDSGDDRDHNH</sequence>
<evidence type="ECO:0000313" key="3">
    <source>
        <dbReference type="EMBL" id="GAA0709692.1"/>
    </source>
</evidence>
<feature type="signal peptide" evidence="2">
    <location>
        <begin position="1"/>
        <end position="25"/>
    </location>
</feature>
<keyword evidence="4" id="KW-1185">Reference proteome</keyword>
<feature type="chain" id="PRO_5046339466" evidence="2">
    <location>
        <begin position="26"/>
        <end position="124"/>
    </location>
</feature>
<dbReference type="EMBL" id="BAAAEU010000005">
    <property type="protein sequence ID" value="GAA0709692.1"/>
    <property type="molecule type" value="Genomic_DNA"/>
</dbReference>